<reference evidence="2 3" key="1">
    <citation type="journal article" date="2016" name="ISME J.">
        <title>Chasing the elusive Euryarchaeota class WSA2: genomes reveal a uniquely fastidious methyl-reducing methanogen.</title>
        <authorList>
            <person name="Nobu M.K."/>
            <person name="Narihiro T."/>
            <person name="Kuroda K."/>
            <person name="Mei R."/>
            <person name="Liu W.T."/>
        </authorList>
    </citation>
    <scope>NUCLEOTIDE SEQUENCE [LARGE SCALE GENOMIC DNA]</scope>
    <source>
        <strain evidence="2">U1lsi0528_Bin089</strain>
    </source>
</reference>
<protein>
    <submittedName>
        <fullName evidence="2">Uncharacterized protein</fullName>
    </submittedName>
</protein>
<feature type="transmembrane region" description="Helical" evidence="1">
    <location>
        <begin position="116"/>
        <end position="135"/>
    </location>
</feature>
<name>A0A150J6C5_9EURY</name>
<feature type="transmembrane region" description="Helical" evidence="1">
    <location>
        <begin position="21"/>
        <end position="41"/>
    </location>
</feature>
<dbReference type="AlphaFoldDB" id="A0A150J6C5"/>
<gene>
    <name evidence="2" type="ORF">AMQ74_00619</name>
</gene>
<comment type="caution">
    <text evidence="2">The sequence shown here is derived from an EMBL/GenBank/DDBJ whole genome shotgun (WGS) entry which is preliminary data.</text>
</comment>
<evidence type="ECO:0000256" key="1">
    <source>
        <dbReference type="SAM" id="Phobius"/>
    </source>
</evidence>
<organism evidence="2 3">
    <name type="scientific">Candidatus Methanofastidiosum methylothiophilum</name>
    <dbReference type="NCBI Taxonomy" id="1705564"/>
    <lineage>
        <taxon>Archaea</taxon>
        <taxon>Methanobacteriati</taxon>
        <taxon>Methanobacteriota</taxon>
        <taxon>Stenosarchaea group</taxon>
        <taxon>Candidatus Methanofastidiosia</taxon>
        <taxon>Candidatus Methanofastidiosales</taxon>
        <taxon>Candidatus Methanofastidiosaceae</taxon>
        <taxon>Candidatus Methanofastidiosum</taxon>
    </lineage>
</organism>
<proteinExistence type="predicted"/>
<evidence type="ECO:0000313" key="3">
    <source>
        <dbReference type="Proteomes" id="UP000075578"/>
    </source>
</evidence>
<evidence type="ECO:0000313" key="2">
    <source>
        <dbReference type="EMBL" id="KYC52770.1"/>
    </source>
</evidence>
<accession>A0A150J6C5</accession>
<feature type="transmembrane region" description="Helical" evidence="1">
    <location>
        <begin position="91"/>
        <end position="110"/>
    </location>
</feature>
<keyword evidence="1" id="KW-1133">Transmembrane helix</keyword>
<sequence>MIIAKPEWFTRRKYGGWGLGIKTWQGAVYIAAMMAALIALIQLAGESVETKLLVTGVWMVFLLVDVFDVMWKLKKDERERMHEAIAERNAAWGMMIVLTLGIFVDIMYNVMNDRFYVNPFLVGSLAVGVIIKSVTNYKLEREN</sequence>
<dbReference type="Proteomes" id="UP000075578">
    <property type="component" value="Unassembled WGS sequence"/>
</dbReference>
<keyword evidence="1" id="KW-0472">Membrane</keyword>
<feature type="transmembrane region" description="Helical" evidence="1">
    <location>
        <begin position="53"/>
        <end position="71"/>
    </location>
</feature>
<dbReference type="EMBL" id="LNGD01000024">
    <property type="protein sequence ID" value="KYC52770.1"/>
    <property type="molecule type" value="Genomic_DNA"/>
</dbReference>
<keyword evidence="1" id="KW-0812">Transmembrane</keyword>